<sequence>MKKALVIILAVSALACTSRSLKGPRPEHWAEKVTGKPFRNLYKVNDSIYRSEKPDNAGFHFFQDKKMASVLDLRRKHKDLLAVEGSSYKGNLYSIPMKTSQVSDKEIIAALRILKTAPKPIVVHCAHGSDRTGVTIAMYRIIFQNWNKEQAIEEMKRGNYNYHWFYPSLITYIRNVDIESIRTQVLK</sequence>
<comment type="similarity">
    <text evidence="1">Belongs to the protein-tyrosine phosphatase family.</text>
</comment>
<keyword evidence="4" id="KW-1185">Reference proteome</keyword>
<dbReference type="Proteomes" id="UP000188947">
    <property type="component" value="Unassembled WGS sequence"/>
</dbReference>
<dbReference type="InterPro" id="IPR000387">
    <property type="entry name" value="Tyr_Pase_dom"/>
</dbReference>
<name>A0A1T3FFP9_ELIME</name>
<dbReference type="InterPro" id="IPR016130">
    <property type="entry name" value="Tyr_Pase_AS"/>
</dbReference>
<protein>
    <submittedName>
        <fullName evidence="3">Protein tyrosine phosphatase</fullName>
    </submittedName>
</protein>
<dbReference type="PANTHER" id="PTHR31126">
    <property type="entry name" value="TYROSINE-PROTEIN PHOSPHATASE"/>
    <property type="match status" value="1"/>
</dbReference>
<dbReference type="RefSeq" id="WP_070904482.1">
    <property type="nucleotide sequence ID" value="NZ_CP016378.1"/>
</dbReference>
<dbReference type="EMBL" id="MPOG01000014">
    <property type="protein sequence ID" value="OOH94217.1"/>
    <property type="molecule type" value="Genomic_DNA"/>
</dbReference>
<dbReference type="PROSITE" id="PS00383">
    <property type="entry name" value="TYR_PHOSPHATASE_1"/>
    <property type="match status" value="1"/>
</dbReference>
<dbReference type="GO" id="GO:0016791">
    <property type="term" value="F:phosphatase activity"/>
    <property type="evidence" value="ECO:0007669"/>
    <property type="project" value="TreeGrafter"/>
</dbReference>
<evidence type="ECO:0000313" key="4">
    <source>
        <dbReference type="Proteomes" id="UP000188947"/>
    </source>
</evidence>
<dbReference type="PANTHER" id="PTHR31126:SF72">
    <property type="entry name" value="DUAL SPECIFICITY PROTEIN PHOSPHATASE TPBA"/>
    <property type="match status" value="1"/>
</dbReference>
<dbReference type="InterPro" id="IPR029021">
    <property type="entry name" value="Prot-tyrosine_phosphatase-like"/>
</dbReference>
<organism evidence="3 4">
    <name type="scientific">Elizabethkingia meningoseptica</name>
    <name type="common">Chryseobacterium meningosepticum</name>
    <dbReference type="NCBI Taxonomy" id="238"/>
    <lineage>
        <taxon>Bacteria</taxon>
        <taxon>Pseudomonadati</taxon>
        <taxon>Bacteroidota</taxon>
        <taxon>Flavobacteriia</taxon>
        <taxon>Flavobacteriales</taxon>
        <taxon>Weeksellaceae</taxon>
        <taxon>Elizabethkingia</taxon>
    </lineage>
</organism>
<gene>
    <name evidence="3" type="ORF">BMF97_12710</name>
</gene>
<dbReference type="Gene3D" id="3.90.190.10">
    <property type="entry name" value="Protein tyrosine phosphatase superfamily"/>
    <property type="match status" value="1"/>
</dbReference>
<dbReference type="SUPFAM" id="SSF52799">
    <property type="entry name" value="(Phosphotyrosine protein) phosphatases II"/>
    <property type="match status" value="1"/>
</dbReference>
<evidence type="ECO:0000313" key="3">
    <source>
        <dbReference type="EMBL" id="OOH94217.1"/>
    </source>
</evidence>
<feature type="domain" description="Tyrosine specific protein phosphatases" evidence="2">
    <location>
        <begin position="105"/>
        <end position="157"/>
    </location>
</feature>
<accession>A0A1T3FFP9</accession>
<comment type="caution">
    <text evidence="3">The sequence shown here is derived from an EMBL/GenBank/DDBJ whole genome shotgun (WGS) entry which is preliminary data.</text>
</comment>
<dbReference type="eggNOG" id="COG2365">
    <property type="taxonomic scope" value="Bacteria"/>
</dbReference>
<proteinExistence type="inferred from homology"/>
<dbReference type="PROSITE" id="PS50056">
    <property type="entry name" value="TYR_PHOSPHATASE_2"/>
    <property type="match status" value="1"/>
</dbReference>
<dbReference type="AlphaFoldDB" id="A0A1T3FFP9"/>
<evidence type="ECO:0000256" key="1">
    <source>
        <dbReference type="ARBA" id="ARBA00009580"/>
    </source>
</evidence>
<dbReference type="STRING" id="238.BBD35_12030"/>
<dbReference type="Pfam" id="PF03162">
    <property type="entry name" value="Y_phosphatase2"/>
    <property type="match status" value="1"/>
</dbReference>
<dbReference type="PROSITE" id="PS51257">
    <property type="entry name" value="PROKAR_LIPOPROTEIN"/>
    <property type="match status" value="1"/>
</dbReference>
<evidence type="ECO:0000259" key="2">
    <source>
        <dbReference type="PROSITE" id="PS50056"/>
    </source>
</evidence>
<dbReference type="OrthoDB" id="9814896at2"/>
<reference evidence="3 4" key="1">
    <citation type="submission" date="2016-11" db="EMBL/GenBank/DDBJ databases">
        <title>Genome sequence and comparative genomic analysis of clinical strain Elizabethkingia meningoseptica 61421 PRCM.</title>
        <authorList>
            <person name="Wang M."/>
            <person name="Hu S."/>
            <person name="Cao L."/>
            <person name="Jiang T."/>
            <person name="Zhou Y."/>
            <person name="Ming D."/>
        </authorList>
    </citation>
    <scope>NUCLEOTIDE SEQUENCE [LARGE SCALE GENOMIC DNA]</scope>
    <source>
        <strain evidence="3 4">61421 PRCM</strain>
    </source>
</reference>
<dbReference type="InterPro" id="IPR004861">
    <property type="entry name" value="Siw14-like"/>
</dbReference>